<organism evidence="4 5">
    <name type="scientific">Loigolactobacillus backii</name>
    <dbReference type="NCBI Taxonomy" id="375175"/>
    <lineage>
        <taxon>Bacteria</taxon>
        <taxon>Bacillati</taxon>
        <taxon>Bacillota</taxon>
        <taxon>Bacilli</taxon>
        <taxon>Lactobacillales</taxon>
        <taxon>Lactobacillaceae</taxon>
        <taxon>Loigolactobacillus</taxon>
    </lineage>
</organism>
<dbReference type="NCBIfam" id="TIGR01575">
    <property type="entry name" value="rimI"/>
    <property type="match status" value="1"/>
</dbReference>
<comment type="function">
    <text evidence="3">Acetylates the N-terminal alanine of ribosomal protein bS18.</text>
</comment>
<dbReference type="PROSITE" id="PS51186">
    <property type="entry name" value="GNAT"/>
    <property type="match status" value="1"/>
</dbReference>
<dbReference type="InterPro" id="IPR016181">
    <property type="entry name" value="Acyl_CoA_acyltransferase"/>
</dbReference>
<comment type="similarity">
    <text evidence="3">Belongs to the acetyltransferase family. RimI subfamily.</text>
</comment>
<accession>A0A192H2Y1</accession>
<dbReference type="KEGG" id="lbt:AYR52_02155"/>
<dbReference type="InterPro" id="IPR000182">
    <property type="entry name" value="GNAT_dom"/>
</dbReference>
<dbReference type="InterPro" id="IPR050832">
    <property type="entry name" value="Bact_Acetyltransf"/>
</dbReference>
<keyword evidence="5" id="KW-1185">Reference proteome</keyword>
<keyword evidence="1" id="KW-0808">Transferase</keyword>
<keyword evidence="3" id="KW-0963">Cytoplasm</keyword>
<dbReference type="Proteomes" id="UP000078582">
    <property type="component" value="Chromosome"/>
</dbReference>
<dbReference type="STRING" id="375175.AYR53_07270"/>
<dbReference type="InterPro" id="IPR006464">
    <property type="entry name" value="AcTrfase_RimI/Ard1"/>
</dbReference>
<dbReference type="CDD" id="cd04301">
    <property type="entry name" value="NAT_SF"/>
    <property type="match status" value="1"/>
</dbReference>
<dbReference type="GO" id="GO:0005737">
    <property type="term" value="C:cytoplasm"/>
    <property type="evidence" value="ECO:0007669"/>
    <property type="project" value="UniProtKB-SubCell"/>
</dbReference>
<dbReference type="PANTHER" id="PTHR43877">
    <property type="entry name" value="AMINOALKYLPHOSPHONATE N-ACETYLTRANSFERASE-RELATED-RELATED"/>
    <property type="match status" value="1"/>
</dbReference>
<dbReference type="RefSeq" id="WP_158234209.1">
    <property type="nucleotide sequence ID" value="NZ_CP014623.1"/>
</dbReference>
<evidence type="ECO:0000256" key="2">
    <source>
        <dbReference type="ARBA" id="ARBA00023315"/>
    </source>
</evidence>
<sequence>MVFYFPTKTDLVAHAAKLSKACFQLCEASYQFGSPWSQTSFQENMQTDYQFYGFLKLNGRLVGFVSYTKLFAELEITNLAIHRDFQRQGLAWALWQRLLARQTEACRFLLEVRGTNLAAQQLYQKLGFQLLTQRKAYYANPTEDALVMEKYWQGR</sequence>
<proteinExistence type="inferred from homology"/>
<gene>
    <name evidence="4" type="ORF">AYR53_07270</name>
</gene>
<keyword evidence="2" id="KW-0012">Acyltransferase</keyword>
<name>A0A192H2Y1_9LACO</name>
<dbReference type="AlphaFoldDB" id="A0A192H2Y1"/>
<evidence type="ECO:0000256" key="3">
    <source>
        <dbReference type="RuleBase" id="RU363094"/>
    </source>
</evidence>
<comment type="catalytic activity">
    <reaction evidence="3">
        <text>N-terminal L-alanyl-[ribosomal protein bS18] + acetyl-CoA = N-terminal N(alpha)-acetyl-L-alanyl-[ribosomal protein bS18] + CoA + H(+)</text>
        <dbReference type="Rhea" id="RHEA:43756"/>
        <dbReference type="Rhea" id="RHEA-COMP:10676"/>
        <dbReference type="Rhea" id="RHEA-COMP:10677"/>
        <dbReference type="ChEBI" id="CHEBI:15378"/>
        <dbReference type="ChEBI" id="CHEBI:57287"/>
        <dbReference type="ChEBI" id="CHEBI:57288"/>
        <dbReference type="ChEBI" id="CHEBI:64718"/>
        <dbReference type="ChEBI" id="CHEBI:83683"/>
        <dbReference type="EC" id="2.3.1.266"/>
    </reaction>
</comment>
<evidence type="ECO:0000313" key="5">
    <source>
        <dbReference type="Proteomes" id="UP000078582"/>
    </source>
</evidence>
<dbReference type="Pfam" id="PF00583">
    <property type="entry name" value="Acetyltransf_1"/>
    <property type="match status" value="1"/>
</dbReference>
<dbReference type="EMBL" id="CP014873">
    <property type="protein sequence ID" value="ANK62587.1"/>
    <property type="molecule type" value="Genomic_DNA"/>
</dbReference>
<dbReference type="EC" id="2.3.1.266" evidence="3"/>
<dbReference type="Gene3D" id="3.40.630.30">
    <property type="match status" value="1"/>
</dbReference>
<comment type="subcellular location">
    <subcellularLocation>
        <location evidence="3">Cytoplasm</location>
    </subcellularLocation>
</comment>
<dbReference type="SUPFAM" id="SSF55729">
    <property type="entry name" value="Acyl-CoA N-acyltransferases (Nat)"/>
    <property type="match status" value="1"/>
</dbReference>
<evidence type="ECO:0000313" key="4">
    <source>
        <dbReference type="EMBL" id="ANK62587.1"/>
    </source>
</evidence>
<protein>
    <recommendedName>
        <fullName evidence="3">[Ribosomal protein bS18]-alanine N-acetyltransferase</fullName>
        <ecNumber evidence="3">2.3.1.266</ecNumber>
    </recommendedName>
</protein>
<dbReference type="GeneID" id="42982050"/>
<evidence type="ECO:0000256" key="1">
    <source>
        <dbReference type="ARBA" id="ARBA00022679"/>
    </source>
</evidence>
<dbReference type="GO" id="GO:0008999">
    <property type="term" value="F:protein-N-terminal-alanine acetyltransferase activity"/>
    <property type="evidence" value="ECO:0007669"/>
    <property type="project" value="UniProtKB-EC"/>
</dbReference>
<reference evidence="4 5" key="1">
    <citation type="submission" date="2016-03" db="EMBL/GenBank/DDBJ databases">
        <title>Pediococcus and Lactobacillus from brewery environment - whole genome sequencing and assembly.</title>
        <authorList>
            <person name="Behr J."/>
            <person name="Geissler A.J."/>
            <person name="Vogel R.F."/>
        </authorList>
    </citation>
    <scope>NUCLEOTIDE SEQUENCE [LARGE SCALE GENOMIC DNA]</scope>
    <source>
        <strain evidence="4 5">TMW 1.1989</strain>
    </source>
</reference>